<dbReference type="InterPro" id="IPR007630">
    <property type="entry name" value="RNA_pol_sigma70_r4"/>
</dbReference>
<reference evidence="7 8" key="1">
    <citation type="journal article" date="2011" name="PLoS Pathog.">
        <title>Dynamic evolution of pathogenicity revealed by sequencing and comparative genomics of 19 Pseudomonas syringae isolates.</title>
        <authorList>
            <person name="Baltrus D.A."/>
            <person name="Nishimura M.T."/>
            <person name="Romanchuk A."/>
            <person name="Chang J.H."/>
            <person name="Mukhtar M.S."/>
            <person name="Cherkis K."/>
            <person name="Roach J."/>
            <person name="Grant S.R."/>
            <person name="Jones C.D."/>
            <person name="Dangl J.L."/>
        </authorList>
    </citation>
    <scope>NUCLEOTIDE SEQUENCE [LARGE SCALE GENOMIC DNA]</scope>
    <source>
        <strain evidence="7 8">M301315</strain>
    </source>
</reference>
<name>A0AAD0M458_PSEAV</name>
<keyword evidence="5" id="KW-0804">Transcription</keyword>
<dbReference type="AlphaFoldDB" id="A0AAD0M458"/>
<dbReference type="EMBL" id="CP031226">
    <property type="protein sequence ID" value="AXH59390.1"/>
    <property type="molecule type" value="Genomic_DNA"/>
</dbReference>
<evidence type="ECO:0000256" key="4">
    <source>
        <dbReference type="ARBA" id="ARBA00023125"/>
    </source>
</evidence>
<dbReference type="RefSeq" id="WP_044298917.1">
    <property type="nucleotide sequence ID" value="NZ_CP031226.1"/>
</dbReference>
<dbReference type="InterPro" id="IPR013325">
    <property type="entry name" value="RNA_pol_sigma_r2"/>
</dbReference>
<evidence type="ECO:0000256" key="3">
    <source>
        <dbReference type="ARBA" id="ARBA00023082"/>
    </source>
</evidence>
<dbReference type="CDD" id="cd06171">
    <property type="entry name" value="Sigma70_r4"/>
    <property type="match status" value="1"/>
</dbReference>
<dbReference type="Gene3D" id="1.10.1740.10">
    <property type="match status" value="1"/>
</dbReference>
<dbReference type="PROSITE" id="PS00716">
    <property type="entry name" value="SIGMA70_2"/>
    <property type="match status" value="1"/>
</dbReference>
<comment type="similarity">
    <text evidence="1">Belongs to the sigma-70 factor family.</text>
</comment>
<dbReference type="InterPro" id="IPR036388">
    <property type="entry name" value="WH-like_DNA-bd_sf"/>
</dbReference>
<dbReference type="InterPro" id="IPR050813">
    <property type="entry name" value="Sigma-70_Factor"/>
</dbReference>
<dbReference type="PANTHER" id="PTHR30376">
    <property type="entry name" value="SIGMA FACTOR RPOH HEAT SHOCK RELATED"/>
    <property type="match status" value="1"/>
</dbReference>
<dbReference type="NCBIfam" id="TIGR02937">
    <property type="entry name" value="sigma70-ECF"/>
    <property type="match status" value="1"/>
</dbReference>
<dbReference type="PANTHER" id="PTHR30376:SF3">
    <property type="entry name" value="RNA POLYMERASE SIGMA FACTOR RPOH"/>
    <property type="match status" value="1"/>
</dbReference>
<dbReference type="SUPFAM" id="SSF88946">
    <property type="entry name" value="Sigma2 domain of RNA polymerase sigma factors"/>
    <property type="match status" value="1"/>
</dbReference>
<dbReference type="PRINTS" id="PR00046">
    <property type="entry name" value="SIGMA70FCT"/>
</dbReference>
<evidence type="ECO:0000256" key="5">
    <source>
        <dbReference type="ARBA" id="ARBA00023163"/>
    </source>
</evidence>
<dbReference type="Pfam" id="PF04545">
    <property type="entry name" value="Sigma70_r4"/>
    <property type="match status" value="1"/>
</dbReference>
<protein>
    <submittedName>
        <fullName evidence="7">RNA polymerase factor sigma-32</fullName>
    </submittedName>
</protein>
<keyword evidence="7" id="KW-0614">Plasmid</keyword>
<dbReference type="GO" id="GO:0016987">
    <property type="term" value="F:sigma factor activity"/>
    <property type="evidence" value="ECO:0007669"/>
    <property type="project" value="UniProtKB-KW"/>
</dbReference>
<dbReference type="GO" id="GO:0006352">
    <property type="term" value="P:DNA-templated transcription initiation"/>
    <property type="evidence" value="ECO:0007669"/>
    <property type="project" value="InterPro"/>
</dbReference>
<evidence type="ECO:0000256" key="1">
    <source>
        <dbReference type="ARBA" id="ARBA00007788"/>
    </source>
</evidence>
<dbReference type="SUPFAM" id="SSF88659">
    <property type="entry name" value="Sigma3 and sigma4 domains of RNA polymerase sigma factors"/>
    <property type="match status" value="1"/>
</dbReference>
<evidence type="ECO:0000313" key="8">
    <source>
        <dbReference type="Proteomes" id="UP000006426"/>
    </source>
</evidence>
<dbReference type="Gene3D" id="1.10.10.10">
    <property type="entry name" value="Winged helix-like DNA-binding domain superfamily/Winged helix DNA-binding domain"/>
    <property type="match status" value="1"/>
</dbReference>
<dbReference type="InterPro" id="IPR013324">
    <property type="entry name" value="RNA_pol_sigma_r3/r4-like"/>
</dbReference>
<evidence type="ECO:0000256" key="2">
    <source>
        <dbReference type="ARBA" id="ARBA00023015"/>
    </source>
</evidence>
<dbReference type="Proteomes" id="UP000006426">
    <property type="component" value="Plasmid pmppla107"/>
</dbReference>
<dbReference type="InterPro" id="IPR014284">
    <property type="entry name" value="RNA_pol_sigma-70_dom"/>
</dbReference>
<sequence>MTLIQSAHQHQLWQANLQVAARLVNDYCYNPVLSQDALQEAQLALWEATFNWQESMEGTFTHYAWMHMRRKLLTYLTQTASDQPKLSRRERQVLNELKKHLRAGELISCQLLEALSEETGITRFRLSQLVSYWYQNSITISACSFQAFEELEAIEPEPETDISTLEEGIANLPEREKLIVLARHLQDPRATLADLATKFGVSIERVRQLESSAIKKLRNHLAEHPPKHI</sequence>
<feature type="domain" description="RNA polymerase sigma-70" evidence="6">
    <location>
        <begin position="191"/>
        <end position="217"/>
    </location>
</feature>
<keyword evidence="3" id="KW-0731">Sigma factor</keyword>
<keyword evidence="2" id="KW-0805">Transcription regulation</keyword>
<gene>
    <name evidence="7" type="ORF">PLA107_029635</name>
</gene>
<accession>A0AAD0M458</accession>
<proteinExistence type="inferred from homology"/>
<dbReference type="InterPro" id="IPR000943">
    <property type="entry name" value="RNA_pol_sigma70"/>
</dbReference>
<geneLocation type="plasmid" evidence="8">
    <name>pmppla107</name>
</geneLocation>
<evidence type="ECO:0000259" key="6">
    <source>
        <dbReference type="PROSITE" id="PS00716"/>
    </source>
</evidence>
<organism evidence="7 8">
    <name type="scientific">Pseudomonas amygdali pv. lachrymans str. M301315</name>
    <dbReference type="NCBI Taxonomy" id="629260"/>
    <lineage>
        <taxon>Bacteria</taxon>
        <taxon>Pseudomonadati</taxon>
        <taxon>Pseudomonadota</taxon>
        <taxon>Gammaproteobacteria</taxon>
        <taxon>Pseudomonadales</taxon>
        <taxon>Pseudomonadaceae</taxon>
        <taxon>Pseudomonas</taxon>
        <taxon>Pseudomonas amygdali</taxon>
    </lineage>
</organism>
<keyword evidence="4" id="KW-0238">DNA-binding</keyword>
<evidence type="ECO:0000313" key="7">
    <source>
        <dbReference type="EMBL" id="AXH59390.1"/>
    </source>
</evidence>
<dbReference type="GO" id="GO:0003677">
    <property type="term" value="F:DNA binding"/>
    <property type="evidence" value="ECO:0007669"/>
    <property type="project" value="UniProtKB-KW"/>
</dbReference>